<evidence type="ECO:0000313" key="1">
    <source>
        <dbReference type="EMBL" id="NCN64513.1"/>
    </source>
</evidence>
<reference evidence="2" key="1">
    <citation type="submission" date="2019-11" db="EMBL/GenBank/DDBJ databases">
        <title>Lipid analysis of CO2-rich subsurface aquifers suggests an autotrophy-based deep biosphere with lysolipids enriched in CPR bacteria.</title>
        <authorList>
            <person name="Probst A.J."/>
            <person name="Elling F.J."/>
            <person name="Castelle C.J."/>
            <person name="Zhu Q."/>
            <person name="Elvert M."/>
            <person name="Birarda G."/>
            <person name="Holman H.-Y."/>
            <person name="Lane K.R."/>
            <person name="Ladd B."/>
            <person name="Ryan M.C."/>
            <person name="Woyke T."/>
            <person name="Hinrichs K.-U."/>
            <person name="Banfield J.F."/>
        </authorList>
    </citation>
    <scope>NUCLEOTIDE SEQUENCE</scope>
    <source>
        <strain evidence="1">CG_2015-01_33_1645</strain>
        <strain evidence="2">CG_2015-04_33_537</strain>
    </source>
</reference>
<comment type="caution">
    <text evidence="2">The sequence shown here is derived from an EMBL/GenBank/DDBJ whole genome shotgun (WGS) entry which is preliminary data.</text>
</comment>
<name>A0A8J7YXM4_9ARCH</name>
<dbReference type="Proteomes" id="UP000768163">
    <property type="component" value="Unassembled WGS sequence"/>
</dbReference>
<evidence type="ECO:0000313" key="3">
    <source>
        <dbReference type="Proteomes" id="UP000738826"/>
    </source>
</evidence>
<dbReference type="EMBL" id="JAACVF010000006">
    <property type="protein sequence ID" value="NCN64513.1"/>
    <property type="molecule type" value="Genomic_DNA"/>
</dbReference>
<protein>
    <submittedName>
        <fullName evidence="2">Uncharacterized protein</fullName>
    </submittedName>
</protein>
<dbReference type="EMBL" id="JAACQH010000006">
    <property type="protein sequence ID" value="NCS90878.1"/>
    <property type="molecule type" value="Genomic_DNA"/>
</dbReference>
<accession>A0A8J7YXM4</accession>
<gene>
    <name evidence="2" type="ORF">GW779_00420</name>
    <name evidence="1" type="ORF">GW910_00310</name>
</gene>
<dbReference type="Proteomes" id="UP000738826">
    <property type="component" value="Unassembled WGS sequence"/>
</dbReference>
<proteinExistence type="predicted"/>
<organism evidence="2 3">
    <name type="scientific">Candidatus Altarchaeum hamiconexum</name>
    <dbReference type="NCBI Taxonomy" id="1803513"/>
    <lineage>
        <taxon>Archaea</taxon>
        <taxon>Candidatus Altarchaeota</taxon>
        <taxon>Candidatus Altiarchaeia</taxon>
        <taxon>Candidatus Altarchaeales</taxon>
        <taxon>Candidatus Altarchaeaceae</taxon>
        <taxon>Candidatus Altarchaeum</taxon>
    </lineage>
</organism>
<evidence type="ECO:0000313" key="2">
    <source>
        <dbReference type="EMBL" id="NCS90878.1"/>
    </source>
</evidence>
<sequence length="61" mass="7432">MVISKNKRKEVKEENEEENWTRYTLDNGKLEKLMVSKKDAMKDIDELLKEDKEFLRIMEKL</sequence>
<dbReference type="AlphaFoldDB" id="A0A8J7YXM4"/>